<dbReference type="OMA" id="AQVHMHS"/>
<evidence type="ECO:0000256" key="3">
    <source>
        <dbReference type="ARBA" id="ARBA00022763"/>
    </source>
</evidence>
<comment type="similarity">
    <text evidence="2">Belongs to the DNA repair metallo-beta-lactamase (DRMBL) family.</text>
</comment>
<dbReference type="Gene3D" id="3.40.50.12650">
    <property type="match status" value="1"/>
</dbReference>
<dbReference type="Pfam" id="PF07522">
    <property type="entry name" value="DRMBL"/>
    <property type="match status" value="1"/>
</dbReference>
<dbReference type="GO" id="GO:0005634">
    <property type="term" value="C:nucleus"/>
    <property type="evidence" value="ECO:0007669"/>
    <property type="project" value="UniProtKB-SubCell"/>
</dbReference>
<sequence>MANKRKQTPQASTLLDFFGKGATGSAPRQSKKPRTRPTASVKQSGPKRLPDPEDIIVIDSDEDDIDTSARQPCAKALGSNFAKPSPPKNDNFAAIGKAPVLRDLSALACPPGSTQGTDTFAEDANVKSEPDGSQHNIVERTSASPDQSSDSVSFGFPDLLVSRDSQSEVTPPENRAPCLEDASFECKAEDVPVADAFAPSAQDIDDVEGILEGDDWDMGDDEIEFVDVETKVKTEAFEDVDIDLTLEEEGDETSGDGRGAVESCPICDTQLIGMSTLEIHDHVDRCIDAIPEPAPSGSIQPGASSSKTLRPLSSLPTPPRPTEDMKPAVKQESCEGDVFSKLMTSYKENEAWKEASTVEDRNFRPTRANRRKAPFYKVLQGMPISVDAFRYGAIPNCTAYFLTHAHSDHYTNLSANWKHGPIYCSHGTANLIIHMLKVDPKWVHPLPMDVPSVIPNTGGVEVTLIEANHCPGSCLFLFEGKQTVNGGDSAYKSPFVGSPRVFRYLHCGDFRACPKHILHPAIKGKHLDHVYLDTTYLDPKYCFPPQPLVISACAELAKRLVQGRTVEDVDPGEKKPRTVTGWFTRKDNGGDKGKEKEKVASGPTKVLVVVGTYSIGKERIVKAIAKALDTKIYCDARKAAILRCEEDPELDALLTTDAYAAGVHLVPLGVIASDRLKDYVDRWKGRYSRAIGFRPTGWTFTQPKGSDTLPPISTVISRSQGLGFTHANLQPMRNSTATLQVYGVPYSEHSSFFELTCFALSLDWGRMIATVNVGSETSRGKMAKWVERWEAERRKRGGAKVVEYRAEDYW</sequence>
<feature type="region of interest" description="Disordered" evidence="6">
    <location>
        <begin position="568"/>
        <end position="598"/>
    </location>
</feature>
<dbReference type="OrthoDB" id="262529at2759"/>
<protein>
    <submittedName>
        <fullName evidence="8">DNA cross-link repair protein pso2/snm1</fullName>
    </submittedName>
</protein>
<feature type="compositionally biased region" description="Basic and acidic residues" evidence="6">
    <location>
        <begin position="584"/>
        <end position="598"/>
    </location>
</feature>
<evidence type="ECO:0000256" key="2">
    <source>
        <dbReference type="ARBA" id="ARBA00010304"/>
    </source>
</evidence>
<evidence type="ECO:0000313" key="8">
    <source>
        <dbReference type="EMBL" id="OJT06726.1"/>
    </source>
</evidence>
<comment type="caution">
    <text evidence="8">The sequence shown here is derived from an EMBL/GenBank/DDBJ whole genome shotgun (WGS) entry which is preliminary data.</text>
</comment>
<reference evidence="8 9" key="1">
    <citation type="submission" date="2016-10" db="EMBL/GenBank/DDBJ databases">
        <title>Genome sequence of the basidiomycete white-rot fungus Trametes pubescens.</title>
        <authorList>
            <person name="Makela M.R."/>
            <person name="Granchi Z."/>
            <person name="Peng M."/>
            <person name="De Vries R.P."/>
            <person name="Grigoriev I."/>
            <person name="Riley R."/>
            <person name="Hilden K."/>
        </authorList>
    </citation>
    <scope>NUCLEOTIDE SEQUENCE [LARGE SCALE GENOMIC DNA]</scope>
    <source>
        <strain evidence="8 9">FBCC735</strain>
    </source>
</reference>
<dbReference type="PANTHER" id="PTHR23240:SF6">
    <property type="entry name" value="DNA CROSS-LINK REPAIR 1A PROTEIN"/>
    <property type="match status" value="1"/>
</dbReference>
<keyword evidence="9" id="KW-1185">Reference proteome</keyword>
<evidence type="ECO:0000256" key="1">
    <source>
        <dbReference type="ARBA" id="ARBA00004123"/>
    </source>
</evidence>
<dbReference type="GO" id="GO:0036297">
    <property type="term" value="P:interstrand cross-link repair"/>
    <property type="evidence" value="ECO:0007669"/>
    <property type="project" value="TreeGrafter"/>
</dbReference>
<comment type="subcellular location">
    <subcellularLocation>
        <location evidence="1">Nucleus</location>
    </subcellularLocation>
</comment>
<dbReference type="FunFam" id="3.40.50.12650:FF:000001">
    <property type="entry name" value="DNA cross-link repair 1A"/>
    <property type="match status" value="1"/>
</dbReference>
<dbReference type="Proteomes" id="UP000184267">
    <property type="component" value="Unassembled WGS sequence"/>
</dbReference>
<evidence type="ECO:0000256" key="5">
    <source>
        <dbReference type="ARBA" id="ARBA00023242"/>
    </source>
</evidence>
<dbReference type="Gene3D" id="3.60.15.10">
    <property type="entry name" value="Ribonuclease Z/Hydroxyacylglutathione hydrolase-like"/>
    <property type="match status" value="1"/>
</dbReference>
<dbReference type="GO" id="GO:0035312">
    <property type="term" value="F:5'-3' DNA exonuclease activity"/>
    <property type="evidence" value="ECO:0007669"/>
    <property type="project" value="TreeGrafter"/>
</dbReference>
<evidence type="ECO:0000256" key="4">
    <source>
        <dbReference type="ARBA" id="ARBA00023204"/>
    </source>
</evidence>
<keyword evidence="4" id="KW-0234">DNA repair</keyword>
<feature type="region of interest" description="Disordered" evidence="6">
    <location>
        <begin position="110"/>
        <end position="157"/>
    </location>
</feature>
<name>A0A1M2VGQ1_TRAPU</name>
<organism evidence="8 9">
    <name type="scientific">Trametes pubescens</name>
    <name type="common">White-rot fungus</name>
    <dbReference type="NCBI Taxonomy" id="154538"/>
    <lineage>
        <taxon>Eukaryota</taxon>
        <taxon>Fungi</taxon>
        <taxon>Dikarya</taxon>
        <taxon>Basidiomycota</taxon>
        <taxon>Agaricomycotina</taxon>
        <taxon>Agaricomycetes</taxon>
        <taxon>Polyporales</taxon>
        <taxon>Polyporaceae</taxon>
        <taxon>Trametes</taxon>
    </lineage>
</organism>
<dbReference type="AlphaFoldDB" id="A0A1M2VGQ1"/>
<dbReference type="GO" id="GO:0003684">
    <property type="term" value="F:damaged DNA binding"/>
    <property type="evidence" value="ECO:0007669"/>
    <property type="project" value="TreeGrafter"/>
</dbReference>
<keyword evidence="3" id="KW-0227">DNA damage</keyword>
<dbReference type="STRING" id="154538.A0A1M2VGQ1"/>
<accession>A0A1M2VGQ1</accession>
<evidence type="ECO:0000256" key="6">
    <source>
        <dbReference type="SAM" id="MobiDB-lite"/>
    </source>
</evidence>
<proteinExistence type="inferred from homology"/>
<dbReference type="GO" id="GO:0006303">
    <property type="term" value="P:double-strand break repair via nonhomologous end joining"/>
    <property type="evidence" value="ECO:0007669"/>
    <property type="project" value="TreeGrafter"/>
</dbReference>
<feature type="domain" description="DNA repair metallo-beta-lactamase" evidence="7">
    <location>
        <begin position="649"/>
        <end position="774"/>
    </location>
</feature>
<dbReference type="EMBL" id="MNAD01001269">
    <property type="protein sequence ID" value="OJT06726.1"/>
    <property type="molecule type" value="Genomic_DNA"/>
</dbReference>
<dbReference type="CDD" id="cd16273">
    <property type="entry name" value="SNM1A-1C-like_MBL-fold"/>
    <property type="match status" value="1"/>
</dbReference>
<dbReference type="PANTHER" id="PTHR23240">
    <property type="entry name" value="DNA CROSS-LINK REPAIR PROTEIN PSO2/SNM1-RELATED"/>
    <property type="match status" value="1"/>
</dbReference>
<dbReference type="InterPro" id="IPR036866">
    <property type="entry name" value="RibonucZ/Hydroxyglut_hydro"/>
</dbReference>
<dbReference type="SUPFAM" id="SSF56281">
    <property type="entry name" value="Metallo-hydrolase/oxidoreductase"/>
    <property type="match status" value="1"/>
</dbReference>
<keyword evidence="5" id="KW-0539">Nucleus</keyword>
<dbReference type="InterPro" id="IPR011084">
    <property type="entry name" value="DRMBL"/>
</dbReference>
<feature type="region of interest" description="Disordered" evidence="6">
    <location>
        <begin position="288"/>
        <end position="330"/>
    </location>
</feature>
<feature type="compositionally biased region" description="Low complexity" evidence="6">
    <location>
        <begin position="304"/>
        <end position="315"/>
    </location>
</feature>
<feature type="compositionally biased region" description="Basic and acidic residues" evidence="6">
    <location>
        <begin position="321"/>
        <end position="330"/>
    </location>
</feature>
<feature type="region of interest" description="Disordered" evidence="6">
    <location>
        <begin position="1"/>
        <end position="53"/>
    </location>
</feature>
<gene>
    <name evidence="8" type="ORF">TRAPUB_2434</name>
</gene>
<feature type="compositionally biased region" description="Low complexity" evidence="6">
    <location>
        <begin position="142"/>
        <end position="153"/>
    </location>
</feature>
<evidence type="ECO:0000313" key="9">
    <source>
        <dbReference type="Proteomes" id="UP000184267"/>
    </source>
</evidence>
<evidence type="ECO:0000259" key="7">
    <source>
        <dbReference type="Pfam" id="PF07522"/>
    </source>
</evidence>